<dbReference type="InterPro" id="IPR027443">
    <property type="entry name" value="IPNS-like_sf"/>
</dbReference>
<dbReference type="FunFam" id="2.60.120.330:FF:000005">
    <property type="entry name" value="1-aminocyclopropane-1-carboxylate oxidase homolog 1"/>
    <property type="match status" value="2"/>
</dbReference>
<feature type="domain" description="Fe2OG dioxygenase" evidence="6">
    <location>
        <begin position="534"/>
        <end position="635"/>
    </location>
</feature>
<sequence>MVEAAHEDGGYDRNKELKLLDETKAGVKGLVDAGLTKLPKIFVHDNHKVNVSSFSSATNVTIPVIDLGSLHEEGNSRHEIIQKVKDAGENWGFFQVVNHDIPKSVLDEMLDGVRRFHEQDAEVKKKFYSRDITKRVFYNTNFNFYKASEVNWRDTLSCLLAPGPLDPHQLPCICRDVTIKYLDHVKKLALTLLELFSEALGLERSYLKDIDCAEGIFMLGHYYPPCPEPELTWGLSSHTDVGFITILLQDQVGGLQVFYENQWIDVTPIPGAFIINLGDMMQKEKKRRKIGDSFSSVLSLISATGSPHPLTSAATATRGNMMEAVHEDGGYDRNKELKLFDETKAGVKGLVDAGLTKLPKIFVHDNHKVNVSSFSSATNVTIPVIDLGSLHEEGNSRHEIIQKVKDAGENWGFFHVVNHDIPQCVLDEMLDGVRRFHEQDAEVKREFYSRDITKRVFYNTHFNFYKASEVNWRDTLSCLLAPGPLDPHQLPCICRDVTIKYLDHVKKLALTLLELFSEALGLERSYLKDIDCAKGIFMLGHYYPPCPEPELTWGLSSHTDVGFVTILLQDLVGGLQVFYENQWIDVTPIPGAFIINLGNMMQLITNDKFISVKHRVLAQKVGPRVSVSCSLRQHVQDECLRMYGPIKELVTKENPPIYKEMKMSDLVKLAYTKELDDDVSLLKHFRI</sequence>
<name>A0A445CZM3_ARAHY</name>
<keyword evidence="3" id="KW-0479">Metal-binding</keyword>
<dbReference type="AlphaFoldDB" id="A0A445CZM3"/>
<organism evidence="7 8">
    <name type="scientific">Arachis hypogaea</name>
    <name type="common">Peanut</name>
    <dbReference type="NCBI Taxonomy" id="3818"/>
    <lineage>
        <taxon>Eukaryota</taxon>
        <taxon>Viridiplantae</taxon>
        <taxon>Streptophyta</taxon>
        <taxon>Embryophyta</taxon>
        <taxon>Tracheophyta</taxon>
        <taxon>Spermatophyta</taxon>
        <taxon>Magnoliopsida</taxon>
        <taxon>eudicotyledons</taxon>
        <taxon>Gunneridae</taxon>
        <taxon>Pentapetalae</taxon>
        <taxon>rosids</taxon>
        <taxon>fabids</taxon>
        <taxon>Fabales</taxon>
        <taxon>Fabaceae</taxon>
        <taxon>Papilionoideae</taxon>
        <taxon>50 kb inversion clade</taxon>
        <taxon>dalbergioids sensu lato</taxon>
        <taxon>Dalbergieae</taxon>
        <taxon>Pterocarpus clade</taxon>
        <taxon>Arachis</taxon>
    </lineage>
</organism>
<dbReference type="Pfam" id="PF03171">
    <property type="entry name" value="2OG-FeII_Oxy"/>
    <property type="match status" value="2"/>
</dbReference>
<accession>A0A445CZM3</accession>
<comment type="cofactor">
    <cofactor evidence="1">
        <name>Fe cation</name>
        <dbReference type="ChEBI" id="CHEBI:24875"/>
    </cofactor>
</comment>
<keyword evidence="8" id="KW-1185">Reference proteome</keyword>
<proteinExistence type="inferred from homology"/>
<evidence type="ECO:0000256" key="3">
    <source>
        <dbReference type="ARBA" id="ARBA00022723"/>
    </source>
</evidence>
<evidence type="ECO:0000256" key="5">
    <source>
        <dbReference type="ARBA" id="ARBA00023004"/>
    </source>
</evidence>
<dbReference type="InterPro" id="IPR005123">
    <property type="entry name" value="Oxoglu/Fe-dep_dioxygenase_dom"/>
</dbReference>
<feature type="domain" description="Fe2OG dioxygenase" evidence="6">
    <location>
        <begin position="212"/>
        <end position="327"/>
    </location>
</feature>
<dbReference type="PROSITE" id="PS51471">
    <property type="entry name" value="FE2OG_OXY"/>
    <property type="match status" value="2"/>
</dbReference>
<keyword evidence="5" id="KW-0408">Iron</keyword>
<evidence type="ECO:0000256" key="4">
    <source>
        <dbReference type="ARBA" id="ARBA00023002"/>
    </source>
</evidence>
<reference evidence="7 8" key="1">
    <citation type="submission" date="2019-01" db="EMBL/GenBank/DDBJ databases">
        <title>Sequencing of cultivated peanut Arachis hypogaea provides insights into genome evolution and oil improvement.</title>
        <authorList>
            <person name="Chen X."/>
        </authorList>
    </citation>
    <scope>NUCLEOTIDE SEQUENCE [LARGE SCALE GENOMIC DNA]</scope>
    <source>
        <strain evidence="8">cv. Fuhuasheng</strain>
        <tissue evidence="7">Leaves</tissue>
    </source>
</reference>
<dbReference type="InterPro" id="IPR044861">
    <property type="entry name" value="IPNS-like_FE2OG_OXY"/>
</dbReference>
<dbReference type="SUPFAM" id="SSF51197">
    <property type="entry name" value="Clavaminate synthase-like"/>
    <property type="match status" value="2"/>
</dbReference>
<evidence type="ECO:0000256" key="1">
    <source>
        <dbReference type="ARBA" id="ARBA00001962"/>
    </source>
</evidence>
<dbReference type="PANTHER" id="PTHR10209">
    <property type="entry name" value="OXIDOREDUCTASE, 2OG-FE II OXYGENASE FAMILY PROTEIN"/>
    <property type="match status" value="1"/>
</dbReference>
<dbReference type="InterPro" id="IPR026992">
    <property type="entry name" value="DIOX_N"/>
</dbReference>
<gene>
    <name evidence="7" type="ORF">Ahy_A05g022031</name>
</gene>
<keyword evidence="4" id="KW-0560">Oxidoreductase</keyword>
<protein>
    <recommendedName>
        <fullName evidence="6">Fe2OG dioxygenase domain-containing protein</fullName>
    </recommendedName>
</protein>
<dbReference type="PANTHER" id="PTHR10209:SF884">
    <property type="entry name" value="1-AMINOCYCLOPROPANE-1-CARBOXYLATE OXIDASE HOMOLOG 1-LIKE"/>
    <property type="match status" value="1"/>
</dbReference>
<dbReference type="EMBL" id="SDMP01000005">
    <property type="protein sequence ID" value="RYR56294.1"/>
    <property type="molecule type" value="Genomic_DNA"/>
</dbReference>
<dbReference type="Gene3D" id="2.60.120.330">
    <property type="entry name" value="B-lactam Antibiotic, Isopenicillin N Synthase, Chain"/>
    <property type="match status" value="2"/>
</dbReference>
<dbReference type="Pfam" id="PF14226">
    <property type="entry name" value="DIOX_N"/>
    <property type="match status" value="2"/>
</dbReference>
<dbReference type="GO" id="GO:0051213">
    <property type="term" value="F:dioxygenase activity"/>
    <property type="evidence" value="ECO:0007669"/>
    <property type="project" value="UniProtKB-ARBA"/>
</dbReference>
<dbReference type="Proteomes" id="UP000289738">
    <property type="component" value="Chromosome A05"/>
</dbReference>
<dbReference type="STRING" id="3818.A0A445CZM3"/>
<evidence type="ECO:0000256" key="2">
    <source>
        <dbReference type="ARBA" id="ARBA00008056"/>
    </source>
</evidence>
<comment type="similarity">
    <text evidence="2">Belongs to the iron/ascorbate-dependent oxidoreductase family.</text>
</comment>
<dbReference type="GO" id="GO:0046872">
    <property type="term" value="F:metal ion binding"/>
    <property type="evidence" value="ECO:0007669"/>
    <property type="project" value="UniProtKB-KW"/>
</dbReference>
<evidence type="ECO:0000313" key="8">
    <source>
        <dbReference type="Proteomes" id="UP000289738"/>
    </source>
</evidence>
<evidence type="ECO:0000259" key="6">
    <source>
        <dbReference type="PROSITE" id="PS51471"/>
    </source>
</evidence>
<evidence type="ECO:0000313" key="7">
    <source>
        <dbReference type="EMBL" id="RYR56294.1"/>
    </source>
</evidence>
<comment type="caution">
    <text evidence="7">The sequence shown here is derived from an EMBL/GenBank/DDBJ whole genome shotgun (WGS) entry which is preliminary data.</text>
</comment>